<sequence length="303" mass="31839">MSYAIGVDIGGTKIAIAIVDKSGKLLEQEVIPTDVDILPENMIHRINESISTIIDHAGIALKEIDGIGIGSPGPLDSKSGIITCPPNLKNWIDVPIVKEIGTYFGLPVTLENDANAAAVAEKWLGAAKECVDFAYVTISTGIGAGFYVDGKLLSGSRGNAGDIGHAVVDPSYGQCSCGQYGCLEYIASGTAIARRGSKIKGKELTTKQIFSLFHEGDEHITTYIHDVFQKIGVACVSIINTLDPEKIVIGGGVSKVGDPLFQAVTDYVRQNALNPAGRRTPVVPATLDQNAGVIGAAALCYNI</sequence>
<dbReference type="RefSeq" id="WP_272437668.1">
    <property type="nucleotide sequence ID" value="NZ_JAMQKB010000022.1"/>
</dbReference>
<protein>
    <submittedName>
        <fullName evidence="2">ROK family protein</fullName>
    </submittedName>
</protein>
<reference evidence="2" key="1">
    <citation type="submission" date="2022-06" db="EMBL/GenBank/DDBJ databases">
        <title>Aquibacillus sp. a new bacterium isolated from soil saline samples.</title>
        <authorList>
            <person name="Galisteo C."/>
            <person name="De La Haba R."/>
            <person name="Sanchez-Porro C."/>
            <person name="Ventosa A."/>
        </authorList>
    </citation>
    <scope>NUCLEOTIDE SEQUENCE</scope>
    <source>
        <strain evidence="2">3ASR75-11</strain>
    </source>
</reference>
<comment type="caution">
    <text evidence="2">The sequence shown here is derived from an EMBL/GenBank/DDBJ whole genome shotgun (WGS) entry which is preliminary data.</text>
</comment>
<dbReference type="Gene3D" id="3.30.420.40">
    <property type="match status" value="2"/>
</dbReference>
<dbReference type="InterPro" id="IPR043129">
    <property type="entry name" value="ATPase_NBD"/>
</dbReference>
<dbReference type="PANTHER" id="PTHR18964">
    <property type="entry name" value="ROK (REPRESSOR, ORF, KINASE) FAMILY"/>
    <property type="match status" value="1"/>
</dbReference>
<comment type="similarity">
    <text evidence="1">Belongs to the ROK (NagC/XylR) family.</text>
</comment>
<gene>
    <name evidence="2" type="ORF">NC797_15185</name>
</gene>
<dbReference type="PANTHER" id="PTHR18964:SF149">
    <property type="entry name" value="BIFUNCTIONAL UDP-N-ACETYLGLUCOSAMINE 2-EPIMERASE_N-ACETYLMANNOSAMINE KINASE"/>
    <property type="match status" value="1"/>
</dbReference>
<evidence type="ECO:0000313" key="2">
    <source>
        <dbReference type="EMBL" id="MDC3425851.1"/>
    </source>
</evidence>
<dbReference type="Proteomes" id="UP001145050">
    <property type="component" value="Unassembled WGS sequence"/>
</dbReference>
<dbReference type="EMBL" id="JAMQKB010000022">
    <property type="protein sequence ID" value="MDC3425851.1"/>
    <property type="molecule type" value="Genomic_DNA"/>
</dbReference>
<dbReference type="InterPro" id="IPR049874">
    <property type="entry name" value="ROK_cs"/>
</dbReference>
<dbReference type="InterPro" id="IPR000600">
    <property type="entry name" value="ROK"/>
</dbReference>
<evidence type="ECO:0000313" key="3">
    <source>
        <dbReference type="Proteomes" id="UP001145050"/>
    </source>
</evidence>
<proteinExistence type="inferred from homology"/>
<keyword evidence="3" id="KW-1185">Reference proteome</keyword>
<dbReference type="AlphaFoldDB" id="A0A9X3WX65"/>
<evidence type="ECO:0000256" key="1">
    <source>
        <dbReference type="ARBA" id="ARBA00006479"/>
    </source>
</evidence>
<organism evidence="2 3">
    <name type="scientific">Terrihalobacillus insolitus</name>
    <dbReference type="NCBI Taxonomy" id="2950438"/>
    <lineage>
        <taxon>Bacteria</taxon>
        <taxon>Bacillati</taxon>
        <taxon>Bacillota</taxon>
        <taxon>Bacilli</taxon>
        <taxon>Bacillales</taxon>
        <taxon>Bacillaceae</taxon>
        <taxon>Terrihalobacillus</taxon>
    </lineage>
</organism>
<name>A0A9X3WX65_9BACI</name>
<dbReference type="PROSITE" id="PS01125">
    <property type="entry name" value="ROK"/>
    <property type="match status" value="1"/>
</dbReference>
<dbReference type="SUPFAM" id="SSF53067">
    <property type="entry name" value="Actin-like ATPase domain"/>
    <property type="match status" value="1"/>
</dbReference>
<dbReference type="Pfam" id="PF00480">
    <property type="entry name" value="ROK"/>
    <property type="match status" value="1"/>
</dbReference>
<accession>A0A9X3WX65</accession>